<accession>A0A927DFN1</accession>
<evidence type="ECO:0000313" key="2">
    <source>
        <dbReference type="EMBL" id="MBD3704482.1"/>
    </source>
</evidence>
<evidence type="ECO:0000313" key="3">
    <source>
        <dbReference type="Proteomes" id="UP000652007"/>
    </source>
</evidence>
<sequence>MSRGGLPSDPRPATVSRGTICWPRRAGSAGGRQQLSSSPGQLAFGCQPAADSAAAGAGERTRDPLPGVAQ</sequence>
<evidence type="ECO:0000256" key="1">
    <source>
        <dbReference type="SAM" id="MobiDB-lite"/>
    </source>
</evidence>
<feature type="compositionally biased region" description="Low complexity" evidence="1">
    <location>
        <begin position="49"/>
        <end position="58"/>
    </location>
</feature>
<protein>
    <submittedName>
        <fullName evidence="2">Uncharacterized protein</fullName>
    </submittedName>
</protein>
<organism evidence="2 3">
    <name type="scientific">Klebsiella pneumoniae</name>
    <dbReference type="NCBI Taxonomy" id="573"/>
    <lineage>
        <taxon>Bacteria</taxon>
        <taxon>Pseudomonadati</taxon>
        <taxon>Pseudomonadota</taxon>
        <taxon>Gammaproteobacteria</taxon>
        <taxon>Enterobacterales</taxon>
        <taxon>Enterobacteriaceae</taxon>
        <taxon>Klebsiella/Raoultella group</taxon>
        <taxon>Klebsiella</taxon>
        <taxon>Klebsiella pneumoniae complex</taxon>
    </lineage>
</organism>
<dbReference type="Proteomes" id="UP000652007">
    <property type="component" value="Unassembled WGS sequence"/>
</dbReference>
<reference evidence="2" key="1">
    <citation type="submission" date="2020-07" db="EMBL/GenBank/DDBJ databases">
        <title>Clinical and genomic characterization of carbapenemase-producing Enterobacterales causing secondary infections during the COVID-19 crisis at a New York City hospital.</title>
        <authorList>
            <person name="Gomez-Simmonds A."/>
            <person name="Annavajhala M.K."/>
            <person name="Uhlemann A.-C."/>
        </authorList>
    </citation>
    <scope>NUCLEOTIDE SEQUENCE</scope>
    <source>
        <strain evidence="2">NK1596</strain>
    </source>
</reference>
<feature type="region of interest" description="Disordered" evidence="1">
    <location>
        <begin position="1"/>
        <end position="70"/>
    </location>
</feature>
<feature type="compositionally biased region" description="Polar residues" evidence="1">
    <location>
        <begin position="31"/>
        <end position="40"/>
    </location>
</feature>
<comment type="caution">
    <text evidence="2">The sequence shown here is derived from an EMBL/GenBank/DDBJ whole genome shotgun (WGS) entry which is preliminary data.</text>
</comment>
<name>A0A927DFN1_KLEPN</name>
<dbReference type="AlphaFoldDB" id="A0A927DFN1"/>
<gene>
    <name evidence="2" type="ORF">IE990_15380</name>
</gene>
<dbReference type="EMBL" id="JACXTH010000001">
    <property type="protein sequence ID" value="MBD3704482.1"/>
    <property type="molecule type" value="Genomic_DNA"/>
</dbReference>
<proteinExistence type="predicted"/>